<keyword evidence="2" id="KW-1185">Reference proteome</keyword>
<dbReference type="GO" id="GO:0005975">
    <property type="term" value="P:carbohydrate metabolic process"/>
    <property type="evidence" value="ECO:0007669"/>
    <property type="project" value="InterPro"/>
</dbReference>
<name>I4ELY6_9BACT</name>
<comment type="caution">
    <text evidence="1">The sequence shown here is derived from an EMBL/GenBank/DDBJ whole genome shotgun (WGS) entry which is preliminary data.</text>
</comment>
<sequence length="74" mass="7938">MSIVAAEGYHAYYWTVDPQDWRGFSSATIAQRVLNQTRPGGIVILHPAALGTPGAVPAIVNGLRARGYQFATLP</sequence>
<dbReference type="Proteomes" id="UP000004221">
    <property type="component" value="Unassembled WGS sequence"/>
</dbReference>
<protein>
    <submittedName>
        <fullName evidence="1">Polysaccharide deacetylase</fullName>
    </submittedName>
</protein>
<proteinExistence type="predicted"/>
<dbReference type="InterPro" id="IPR011330">
    <property type="entry name" value="Glyco_hydro/deAcase_b/a-brl"/>
</dbReference>
<dbReference type="AlphaFoldDB" id="I4ELY6"/>
<dbReference type="SUPFAM" id="SSF88713">
    <property type="entry name" value="Glycoside hydrolase/deacetylase"/>
    <property type="match status" value="1"/>
</dbReference>
<dbReference type="Gene3D" id="3.20.20.370">
    <property type="entry name" value="Glycoside hydrolase/deacetylase"/>
    <property type="match status" value="1"/>
</dbReference>
<evidence type="ECO:0000313" key="1">
    <source>
        <dbReference type="EMBL" id="CCF85699.1"/>
    </source>
</evidence>
<evidence type="ECO:0000313" key="2">
    <source>
        <dbReference type="Proteomes" id="UP000004221"/>
    </source>
</evidence>
<organism evidence="1 2">
    <name type="scientific">Nitrolancea hollandica Lb</name>
    <dbReference type="NCBI Taxonomy" id="1129897"/>
    <lineage>
        <taxon>Bacteria</taxon>
        <taxon>Pseudomonadati</taxon>
        <taxon>Thermomicrobiota</taxon>
        <taxon>Thermomicrobia</taxon>
        <taxon>Sphaerobacterales</taxon>
        <taxon>Sphaerobacterineae</taxon>
        <taxon>Sphaerobacteraceae</taxon>
        <taxon>Nitrolancea</taxon>
    </lineage>
</organism>
<reference evidence="1 2" key="1">
    <citation type="journal article" date="2012" name="ISME J.">
        <title>Nitrification expanded: discovery, physiology and genomics of a nitrite-oxidizing bacterium from the phylum Chloroflexi.</title>
        <authorList>
            <person name="Sorokin D.Y."/>
            <person name="Lucker S."/>
            <person name="Vejmelkova D."/>
            <person name="Kostrikina N.A."/>
            <person name="Kleerebezem R."/>
            <person name="Rijpstra W.I."/>
            <person name="Damste J.S."/>
            <person name="Le Paslier D."/>
            <person name="Muyzer G."/>
            <person name="Wagner M."/>
            <person name="van Loosdrecht M.C."/>
            <person name="Daims H."/>
        </authorList>
    </citation>
    <scope>NUCLEOTIDE SEQUENCE [LARGE SCALE GENOMIC DNA]</scope>
    <source>
        <strain evidence="2">none</strain>
    </source>
</reference>
<dbReference type="EMBL" id="CAGS01000495">
    <property type="protein sequence ID" value="CCF85699.1"/>
    <property type="molecule type" value="Genomic_DNA"/>
</dbReference>
<accession>I4ELY6</accession>
<gene>
    <name evidence="1" type="ORF">NITHO_5440001</name>
</gene>